<gene>
    <name evidence="4" type="ORF">C4520_07500</name>
</gene>
<dbReference type="PROSITE" id="PS01031">
    <property type="entry name" value="SHSP"/>
    <property type="match status" value="1"/>
</dbReference>
<dbReference type="PANTHER" id="PTHR11527">
    <property type="entry name" value="HEAT-SHOCK PROTEIN 20 FAMILY MEMBER"/>
    <property type="match status" value="1"/>
</dbReference>
<dbReference type="InterPro" id="IPR008978">
    <property type="entry name" value="HSP20-like_chaperone"/>
</dbReference>
<protein>
    <submittedName>
        <fullName evidence="4">Hsp20/alpha crystallin family protein</fullName>
    </submittedName>
</protein>
<comment type="caution">
    <text evidence="4">The sequence shown here is derived from an EMBL/GenBank/DDBJ whole genome shotgun (WGS) entry which is preliminary data.</text>
</comment>
<dbReference type="SUPFAM" id="SSF49764">
    <property type="entry name" value="HSP20-like chaperones"/>
    <property type="match status" value="1"/>
</dbReference>
<comment type="similarity">
    <text evidence="1 2">Belongs to the small heat shock protein (HSP20) family.</text>
</comment>
<dbReference type="CDD" id="cd06464">
    <property type="entry name" value="ACD_sHsps-like"/>
    <property type="match status" value="1"/>
</dbReference>
<evidence type="ECO:0000256" key="2">
    <source>
        <dbReference type="RuleBase" id="RU003616"/>
    </source>
</evidence>
<evidence type="ECO:0000313" key="4">
    <source>
        <dbReference type="EMBL" id="RJP22862.1"/>
    </source>
</evidence>
<dbReference type="Pfam" id="PF00011">
    <property type="entry name" value="HSP20"/>
    <property type="match status" value="1"/>
</dbReference>
<name>A0A3A4NV08_ABYX5</name>
<accession>A0A3A4NV08</accession>
<evidence type="ECO:0000313" key="5">
    <source>
        <dbReference type="Proteomes" id="UP000265882"/>
    </source>
</evidence>
<feature type="domain" description="SHSP" evidence="3">
    <location>
        <begin position="114"/>
        <end position="218"/>
    </location>
</feature>
<evidence type="ECO:0000256" key="1">
    <source>
        <dbReference type="PROSITE-ProRule" id="PRU00285"/>
    </source>
</evidence>
<evidence type="ECO:0000259" key="3">
    <source>
        <dbReference type="PROSITE" id="PS01031"/>
    </source>
</evidence>
<sequence>MYNQSNVKTTILIVLVALLVTAVAAQSYYLFKMHGEMQKITGTQSNPESKHLPEPTLPQATADPWIDHDWLNAPFDPDAWNPFDEMQQMQDRMNSIFNSAFGRFGKSSRFGSLYHEPAFSPKMDMREEEDRYVIRMDVPGIDETKLVIQVQDQTVRVQGKREELVEESDKGGRMVRRERKLGQFDRSMSLPGPVNQEKLTTSYESGILTIILPKKDQS</sequence>
<dbReference type="Proteomes" id="UP000265882">
    <property type="component" value="Unassembled WGS sequence"/>
</dbReference>
<dbReference type="EMBL" id="QZKU01000053">
    <property type="protein sequence ID" value="RJP22862.1"/>
    <property type="molecule type" value="Genomic_DNA"/>
</dbReference>
<dbReference type="InterPro" id="IPR002068">
    <property type="entry name" value="A-crystallin/Hsp20_dom"/>
</dbReference>
<organism evidence="4 5">
    <name type="scientific">Abyssobacteria bacterium (strain SURF_5)</name>
    <dbReference type="NCBI Taxonomy" id="2093360"/>
    <lineage>
        <taxon>Bacteria</taxon>
        <taxon>Pseudomonadati</taxon>
        <taxon>Candidatus Hydrogenedentota</taxon>
        <taxon>Candidatus Abyssobacteria</taxon>
    </lineage>
</organism>
<reference evidence="4 5" key="1">
    <citation type="journal article" date="2017" name="ISME J.">
        <title>Energy and carbon metabolisms in a deep terrestrial subsurface fluid microbial community.</title>
        <authorList>
            <person name="Momper L."/>
            <person name="Jungbluth S.P."/>
            <person name="Lee M.D."/>
            <person name="Amend J.P."/>
        </authorList>
    </citation>
    <scope>NUCLEOTIDE SEQUENCE [LARGE SCALE GENOMIC DNA]</scope>
    <source>
        <strain evidence="4">SURF_5</strain>
    </source>
</reference>
<dbReference type="Gene3D" id="2.60.40.790">
    <property type="match status" value="1"/>
</dbReference>
<dbReference type="InterPro" id="IPR031107">
    <property type="entry name" value="Small_HSP"/>
</dbReference>
<dbReference type="AlphaFoldDB" id="A0A3A4NV08"/>
<proteinExistence type="inferred from homology"/>